<evidence type="ECO:0000313" key="7">
    <source>
        <dbReference type="EMBL" id="KAJ0979373.1"/>
    </source>
</evidence>
<evidence type="ECO:0000256" key="5">
    <source>
        <dbReference type="SAM" id="MobiDB-lite"/>
    </source>
</evidence>
<comment type="subcellular location">
    <subcellularLocation>
        <location evidence="1">Nucleus</location>
    </subcellularLocation>
</comment>
<evidence type="ECO:0000313" key="8">
    <source>
        <dbReference type="Proteomes" id="UP001085076"/>
    </source>
</evidence>
<dbReference type="PROSITE" id="PS50166">
    <property type="entry name" value="IMPORTIN_B_NT"/>
    <property type="match status" value="1"/>
</dbReference>
<feature type="region of interest" description="Disordered" evidence="5">
    <location>
        <begin position="927"/>
        <end position="949"/>
    </location>
</feature>
<dbReference type="SUPFAM" id="SSF48371">
    <property type="entry name" value="ARM repeat"/>
    <property type="match status" value="1"/>
</dbReference>
<dbReference type="PANTHER" id="PTHR10997:SF7">
    <property type="entry name" value="IMPORTIN-11"/>
    <property type="match status" value="1"/>
</dbReference>
<dbReference type="EMBL" id="JAGGNH010000003">
    <property type="protein sequence ID" value="KAJ0979373.1"/>
    <property type="molecule type" value="Genomic_DNA"/>
</dbReference>
<evidence type="ECO:0000256" key="3">
    <source>
        <dbReference type="ARBA" id="ARBA00022448"/>
    </source>
</evidence>
<reference evidence="7" key="2">
    <citation type="journal article" date="2022" name="Hortic Res">
        <title>The genome of Dioscorea zingiberensis sheds light on the biosynthesis, origin and evolution of the medicinally important diosgenin saponins.</title>
        <authorList>
            <person name="Li Y."/>
            <person name="Tan C."/>
            <person name="Li Z."/>
            <person name="Guo J."/>
            <person name="Li S."/>
            <person name="Chen X."/>
            <person name="Wang C."/>
            <person name="Dai X."/>
            <person name="Yang H."/>
            <person name="Song W."/>
            <person name="Hou L."/>
            <person name="Xu J."/>
            <person name="Tong Z."/>
            <person name="Xu A."/>
            <person name="Yuan X."/>
            <person name="Wang W."/>
            <person name="Yang Q."/>
            <person name="Chen L."/>
            <person name="Sun Z."/>
            <person name="Wang K."/>
            <person name="Pan B."/>
            <person name="Chen J."/>
            <person name="Bao Y."/>
            <person name="Liu F."/>
            <person name="Qi X."/>
            <person name="Gang D.R."/>
            <person name="Wen J."/>
            <person name="Li J."/>
        </authorList>
    </citation>
    <scope>NUCLEOTIDE SEQUENCE</scope>
    <source>
        <strain evidence="7">Dzin_1.0</strain>
    </source>
</reference>
<evidence type="ECO:0000256" key="4">
    <source>
        <dbReference type="ARBA" id="ARBA00023242"/>
    </source>
</evidence>
<keyword evidence="3" id="KW-0813">Transport</keyword>
<dbReference type="GO" id="GO:0005635">
    <property type="term" value="C:nuclear envelope"/>
    <property type="evidence" value="ECO:0007669"/>
    <property type="project" value="TreeGrafter"/>
</dbReference>
<name>A0A9D5CVY1_9LILI</name>
<dbReference type="GO" id="GO:0006606">
    <property type="term" value="P:protein import into nucleus"/>
    <property type="evidence" value="ECO:0007669"/>
    <property type="project" value="TreeGrafter"/>
</dbReference>
<dbReference type="SMART" id="SM00913">
    <property type="entry name" value="IBN_N"/>
    <property type="match status" value="1"/>
</dbReference>
<sequence>MALSASDVQTVYSMLLSSLSPEESERRPAESALSQCESRPGFCSCLLEIIASRDLACREDVRLLASVYFKNSINRYWRNRRDSVGLTNDEKIHLRKKLLLHLREENSQIALQLAVLVSKIARIDYPKEWPELFTSLAQQLQSSDILASHRIFMVLFRTLKELSTKRLTSDQRAFSEIASNLFEYTWNLWQSDAQTILQSFSKLSQGISINSLVEHENMLLLTCERWLLCSKIIRQLIVSGYPSDVTSAQEVSQVKEVCPVLLNVIQSFLPYYASFLEGQQKLWDFTRRSCVKLMKILVVIQLRHPYSFGDKHVLPAVIDFCLNKITNPEPTTLSFEQFLIQCMVLVKTILECKEYRPRLTGHVINENEESLEQRKRNITMAVADILNTILTRERVIFLCNILVRRFFIYTSKDLDEWYQNPESFHHEQDMIQWTEKLRPCAEALYIVLFENNRDLLAPFVVSMLHEAMSGSPPSEVEITPEMLLKDAAYTAAGHVYYELSNFLNFTEWFNATLAVELANDHPNMLIIHRKIAVILGQWVSEIKGDTRKRVYQSLIRLLQDNDIAVRLAACRSLCYLVQDSNFSEQDFFELLPTCWGLCFKLVENAQEFDSKVQVLNLISVLIEHVGDKIMPFAGQLSEFFHKMWEESIGESLLQIQLLAALRNFVCSLGYQSPVCYNVLLPILQRGIDVNNPDALNLLEDSVLLWESTLSHASSVVPQLLDFFPYLVAILERSFDYLEVAISIIEGYILFGGPEFLNRHASSLAKLLDGIVGNINDKGLLSVFPVIDILIQCFPVEVPPLISGVLQKLFVICLTGEDDHNPSKTTVRTACGAILARLLVMNTNFLAHLTSETSLALLLQQAGLSTNQNILLCLVDMWLDKMDNGTSIQKKTYALALSIILTLRLPEVMDKLDDILSVCTSVILGGGGEETVEEDSSSGDTTSSSAPCSETFGYGVVQSKEFRRKQIKDSDPIKQLSLEDVLRENLKICAAIHGEGSFNAAVSRIHPSAFAQLQHALKMA</sequence>
<reference evidence="7" key="1">
    <citation type="submission" date="2021-03" db="EMBL/GenBank/DDBJ databases">
        <authorList>
            <person name="Li Z."/>
            <person name="Yang C."/>
        </authorList>
    </citation>
    <scope>NUCLEOTIDE SEQUENCE</scope>
    <source>
        <strain evidence="7">Dzin_1.0</strain>
        <tissue evidence="7">Leaf</tissue>
    </source>
</reference>
<dbReference type="FunFam" id="1.25.10.10:FF:001096">
    <property type="entry name" value="Predicted protein"/>
    <property type="match status" value="1"/>
</dbReference>
<proteinExistence type="inferred from homology"/>
<dbReference type="InterPro" id="IPR016024">
    <property type="entry name" value="ARM-type_fold"/>
</dbReference>
<keyword evidence="4" id="KW-0539">Nucleus</keyword>
<dbReference type="InterPro" id="IPR058669">
    <property type="entry name" value="TPR_IPO7/11-like"/>
</dbReference>
<protein>
    <recommendedName>
        <fullName evidence="6">Importin N-terminal domain-containing protein</fullName>
    </recommendedName>
</protein>
<dbReference type="Pfam" id="PF25758">
    <property type="entry name" value="TPR_IPO11"/>
    <property type="match status" value="1"/>
</dbReference>
<evidence type="ECO:0000256" key="2">
    <source>
        <dbReference type="ARBA" id="ARBA00007991"/>
    </source>
</evidence>
<dbReference type="GO" id="GO:0031267">
    <property type="term" value="F:small GTPase binding"/>
    <property type="evidence" value="ECO:0007669"/>
    <property type="project" value="InterPro"/>
</dbReference>
<feature type="domain" description="Importin N-terminal" evidence="6">
    <location>
        <begin position="29"/>
        <end position="104"/>
    </location>
</feature>
<dbReference type="PANTHER" id="PTHR10997">
    <property type="entry name" value="IMPORTIN-7, 8, 11"/>
    <property type="match status" value="1"/>
</dbReference>
<dbReference type="InterPro" id="IPR001494">
    <property type="entry name" value="Importin-beta_N"/>
</dbReference>
<keyword evidence="8" id="KW-1185">Reference proteome</keyword>
<dbReference type="AlphaFoldDB" id="A0A9D5CVY1"/>
<dbReference type="InterPro" id="IPR011989">
    <property type="entry name" value="ARM-like"/>
</dbReference>
<organism evidence="7 8">
    <name type="scientific">Dioscorea zingiberensis</name>
    <dbReference type="NCBI Taxonomy" id="325984"/>
    <lineage>
        <taxon>Eukaryota</taxon>
        <taxon>Viridiplantae</taxon>
        <taxon>Streptophyta</taxon>
        <taxon>Embryophyta</taxon>
        <taxon>Tracheophyta</taxon>
        <taxon>Spermatophyta</taxon>
        <taxon>Magnoliopsida</taxon>
        <taxon>Liliopsida</taxon>
        <taxon>Dioscoreales</taxon>
        <taxon>Dioscoreaceae</taxon>
        <taxon>Dioscorea</taxon>
    </lineage>
</organism>
<gene>
    <name evidence="7" type="ORF">J5N97_014847</name>
</gene>
<dbReference type="Proteomes" id="UP001085076">
    <property type="component" value="Miscellaneous, Linkage group lg03"/>
</dbReference>
<evidence type="ECO:0000259" key="6">
    <source>
        <dbReference type="PROSITE" id="PS50166"/>
    </source>
</evidence>
<dbReference type="Gene3D" id="1.25.10.10">
    <property type="entry name" value="Leucine-rich Repeat Variant"/>
    <property type="match status" value="1"/>
</dbReference>
<evidence type="ECO:0000256" key="1">
    <source>
        <dbReference type="ARBA" id="ARBA00004123"/>
    </source>
</evidence>
<accession>A0A9D5CVY1</accession>
<dbReference type="GO" id="GO:0005829">
    <property type="term" value="C:cytosol"/>
    <property type="evidence" value="ECO:0007669"/>
    <property type="project" value="TreeGrafter"/>
</dbReference>
<dbReference type="OrthoDB" id="361693at2759"/>
<dbReference type="Pfam" id="PF03810">
    <property type="entry name" value="IBN_N"/>
    <property type="match status" value="1"/>
</dbReference>
<comment type="similarity">
    <text evidence="2">Belongs to the importin beta family.</text>
</comment>
<comment type="caution">
    <text evidence="7">The sequence shown here is derived from an EMBL/GenBank/DDBJ whole genome shotgun (WGS) entry which is preliminary data.</text>
</comment>